<evidence type="ECO:0000313" key="2">
    <source>
        <dbReference type="Proteomes" id="UP000315914"/>
    </source>
</evidence>
<dbReference type="EMBL" id="VITW01000009">
    <property type="protein sequence ID" value="TWB69430.1"/>
    <property type="molecule type" value="Genomic_DNA"/>
</dbReference>
<proteinExistence type="predicted"/>
<evidence type="ECO:0000313" key="1">
    <source>
        <dbReference type="EMBL" id="TWB69430.1"/>
    </source>
</evidence>
<sequence>MICHEKLLNMKRYAAAAPSLANGRNLSAAITEGAL</sequence>
<accession>A0A560HX16</accession>
<reference evidence="1 2" key="1">
    <citation type="submission" date="2019-06" db="EMBL/GenBank/DDBJ databases">
        <title>Genomic Encyclopedia of Type Strains, Phase IV (KMG-V): Genome sequencing to study the core and pangenomes of soil and plant-associated prokaryotes.</title>
        <authorList>
            <person name="Whitman W."/>
        </authorList>
    </citation>
    <scope>NUCLEOTIDE SEQUENCE [LARGE SCALE GENOMIC DNA]</scope>
    <source>
        <strain evidence="1 2">BR 10556</strain>
    </source>
</reference>
<protein>
    <submittedName>
        <fullName evidence="1">Uncharacterized protein</fullName>
    </submittedName>
</protein>
<name>A0A560HX16_9BRAD</name>
<keyword evidence="2" id="KW-1185">Reference proteome</keyword>
<comment type="caution">
    <text evidence="1">The sequence shown here is derived from an EMBL/GenBank/DDBJ whole genome shotgun (WGS) entry which is preliminary data.</text>
</comment>
<gene>
    <name evidence="1" type="ORF">FBZ95_10926</name>
</gene>
<dbReference type="AlphaFoldDB" id="A0A560HX16"/>
<dbReference type="Proteomes" id="UP000315914">
    <property type="component" value="Unassembled WGS sequence"/>
</dbReference>
<organism evidence="1 2">
    <name type="scientific">Bradyrhizobium sacchari</name>
    <dbReference type="NCBI Taxonomy" id="1399419"/>
    <lineage>
        <taxon>Bacteria</taxon>
        <taxon>Pseudomonadati</taxon>
        <taxon>Pseudomonadota</taxon>
        <taxon>Alphaproteobacteria</taxon>
        <taxon>Hyphomicrobiales</taxon>
        <taxon>Nitrobacteraceae</taxon>
        <taxon>Bradyrhizobium</taxon>
    </lineage>
</organism>